<dbReference type="PROSITE" id="PS51126">
    <property type="entry name" value="DILUTE"/>
    <property type="match status" value="1"/>
</dbReference>
<dbReference type="InParanoid" id="A0A167PHU0"/>
<feature type="domain" description="Dilute" evidence="11">
    <location>
        <begin position="1294"/>
        <end position="1577"/>
    </location>
</feature>
<dbReference type="GeneID" id="29000028"/>
<name>A0A167PHU0_PHYB8</name>
<evidence type="ECO:0000256" key="8">
    <source>
        <dbReference type="PROSITE-ProRule" id="PRU00782"/>
    </source>
</evidence>
<feature type="region of interest" description="Disordered" evidence="10">
    <location>
        <begin position="1104"/>
        <end position="1209"/>
    </location>
</feature>
<evidence type="ECO:0008006" key="15">
    <source>
        <dbReference type="Google" id="ProtNLM"/>
    </source>
</evidence>
<dbReference type="Gene3D" id="6.20.240.20">
    <property type="match status" value="1"/>
</dbReference>
<dbReference type="Gene3D" id="1.10.10.820">
    <property type="match status" value="1"/>
</dbReference>
<evidence type="ECO:0000256" key="1">
    <source>
        <dbReference type="ARBA" id="ARBA00008314"/>
    </source>
</evidence>
<dbReference type="OrthoDB" id="6108017at2759"/>
<dbReference type="GO" id="GO:0007015">
    <property type="term" value="P:actin filament organization"/>
    <property type="evidence" value="ECO:0007669"/>
    <property type="project" value="TreeGrafter"/>
</dbReference>
<dbReference type="InterPro" id="IPR000048">
    <property type="entry name" value="IQ_motif_EF-hand-BS"/>
</dbReference>
<dbReference type="GO" id="GO:0016459">
    <property type="term" value="C:myosin complex"/>
    <property type="evidence" value="ECO:0007669"/>
    <property type="project" value="UniProtKB-KW"/>
</dbReference>
<evidence type="ECO:0000256" key="5">
    <source>
        <dbReference type="ARBA" id="ARBA00023123"/>
    </source>
</evidence>
<proteinExistence type="inferred from homology"/>
<gene>
    <name evidence="13" type="ORF">PHYBLDRAFT_185687</name>
</gene>
<dbReference type="Gene3D" id="1.20.120.720">
    <property type="entry name" value="Myosin VI head, motor domain, U50 subdomain"/>
    <property type="match status" value="1"/>
</dbReference>
<evidence type="ECO:0000313" key="14">
    <source>
        <dbReference type="Proteomes" id="UP000077315"/>
    </source>
</evidence>
<keyword evidence="14" id="KW-1185">Reference proteome</keyword>
<feature type="coiled-coil region" evidence="9">
    <location>
        <begin position="969"/>
        <end position="1010"/>
    </location>
</feature>
<dbReference type="FunFam" id="1.10.10.820:FF:000001">
    <property type="entry name" value="Myosin heavy chain"/>
    <property type="match status" value="1"/>
</dbReference>
<feature type="compositionally biased region" description="Polar residues" evidence="10">
    <location>
        <begin position="1196"/>
        <end position="1209"/>
    </location>
</feature>
<dbReference type="PANTHER" id="PTHR13140:SF706">
    <property type="entry name" value="DILUTE CLASS UNCONVENTIONAL MYOSIN, ISOFORM C"/>
    <property type="match status" value="1"/>
</dbReference>
<dbReference type="Gene3D" id="3.40.850.10">
    <property type="entry name" value="Kinesin motor domain"/>
    <property type="match status" value="1"/>
</dbReference>
<dbReference type="GO" id="GO:0000146">
    <property type="term" value="F:microfilament motor activity"/>
    <property type="evidence" value="ECO:0007669"/>
    <property type="project" value="TreeGrafter"/>
</dbReference>
<dbReference type="InterPro" id="IPR036103">
    <property type="entry name" value="MYSc_Myo5"/>
</dbReference>
<dbReference type="PRINTS" id="PR00193">
    <property type="entry name" value="MYOSINHEAVY"/>
</dbReference>
<keyword evidence="6" id="KW-0505">Motor protein</keyword>
<evidence type="ECO:0000259" key="12">
    <source>
        <dbReference type="PROSITE" id="PS51456"/>
    </source>
</evidence>
<dbReference type="SUPFAM" id="SSF52540">
    <property type="entry name" value="P-loop containing nucleoside triphosphate hydrolases"/>
    <property type="match status" value="2"/>
</dbReference>
<dbReference type="Pfam" id="PF00612">
    <property type="entry name" value="IQ"/>
    <property type="match status" value="2"/>
</dbReference>
<evidence type="ECO:0000256" key="2">
    <source>
        <dbReference type="ARBA" id="ARBA00022741"/>
    </source>
</evidence>
<evidence type="ECO:0000256" key="6">
    <source>
        <dbReference type="ARBA" id="ARBA00023175"/>
    </source>
</evidence>
<dbReference type="PANTHER" id="PTHR13140">
    <property type="entry name" value="MYOSIN"/>
    <property type="match status" value="1"/>
</dbReference>
<dbReference type="Pfam" id="PF01843">
    <property type="entry name" value="DIL"/>
    <property type="match status" value="1"/>
</dbReference>
<dbReference type="Proteomes" id="UP000077315">
    <property type="component" value="Unassembled WGS sequence"/>
</dbReference>
<dbReference type="RefSeq" id="XP_018295986.1">
    <property type="nucleotide sequence ID" value="XM_018439122.1"/>
</dbReference>
<evidence type="ECO:0000256" key="7">
    <source>
        <dbReference type="ARBA" id="ARBA00023203"/>
    </source>
</evidence>
<dbReference type="GO" id="GO:0005524">
    <property type="term" value="F:ATP binding"/>
    <property type="evidence" value="ECO:0007669"/>
    <property type="project" value="UniProtKB-KW"/>
</dbReference>
<dbReference type="SMART" id="SM01132">
    <property type="entry name" value="DIL"/>
    <property type="match status" value="1"/>
</dbReference>
<dbReference type="Pfam" id="PF00063">
    <property type="entry name" value="Myosin_head"/>
    <property type="match status" value="1"/>
</dbReference>
<feature type="domain" description="Myosin motor" evidence="12">
    <location>
        <begin position="90"/>
        <end position="796"/>
    </location>
</feature>
<dbReference type="GO" id="GO:0005737">
    <property type="term" value="C:cytoplasm"/>
    <property type="evidence" value="ECO:0007669"/>
    <property type="project" value="TreeGrafter"/>
</dbReference>
<dbReference type="VEuPathDB" id="FungiDB:PHYBLDRAFT_185687"/>
<dbReference type="InterPro" id="IPR027417">
    <property type="entry name" value="P-loop_NTPase"/>
</dbReference>
<sequence length="1641" mass="188210">MVVVASAQQSVEVYTKGTKAWFPDKREAWVSTTCISNTVVAGKVRLVFQGEDEDEKRCAFQEYVFEATWADIEKTAGSKLPPLRNPPKMESTDDLTNLSYLNEPAVMNTIRTRYLQHLIYTYSGIVLIAMNPFDRVSLYDPDIVQQYSGRRRGELEPHLFAIAEDAYRCMIREQTNQTIVVSGERQVIRNSSKGERTNGAGKTVSAKYIMRYFAMADDQDSKGKKLKTSGSMTEVEEQILATNPIMEAFGNAKTTRNDNSSRFGKYIEIQFDTDANIIGAKIRTYLLERSRLIFQPEIERNYHIFYQLCVGAPSSERKEFELGDYTTFHYLNQSGTGTVPGMDDAAEFEITQRALSTIGVSVKLQWKIFRLLAALLHLGNIEIGGRSDAMVAETDPALLTATRLLGIKTADFRKWIIRKQIVTRSEKIVTNLNPAQASVVKDSVAKYIYANLFDWLVSVINESLSCPDDEKVRNFIGVLDIYGFEHFKKNSFEQFCINYANEKLQQQFNQHVFKLEQEEYIQEKINWTFIEFSDNQKCIELIEGKLGILSLLDEESRLPSGTDVGFVQKLYSNFDNVGFKKVFKKPRFSNTAFTIAHYAHDVEYEAENFLDKNKDTVPDEHLALLQSSEFDYLQEIMEKAAANAQTHTPENNKRMSMTSRKPTLGSIFKLSLINLMDTIGNTNVHYIRCIKPNEAKVAWEFEPNMVLAQLRACGVLETIRISCAGYPTRWSYEEFADRYYALVSSKHWDPKSRPDINELCSVILAASIKDTAMYQEGISKIFFRAGQLAYLEKLRSDRFNECAVLLQKNIRRFVYRTRYVRMQELTVKLQCIARTKVSVKKLQALREEKAAVILQKNWRRYVERKKYLAKQQFILKLQAAARGYNGRRLFVFLEKSHAAVQIQKLIRGWFARKNYKKQRDMVIHLQSCIRQRVARKALVAMVTEARSVVHFKEVSYALENKVVELTQTLTAVRDEKKAAMDRSVQLEAQIRNWSDRYEKMERRAKGFEEKLQEPTVPQAQWDTLLSEKDVLAADYKKSLDKIKTQDKELAQMLEQNNTQKETITELQKAVEEANERASKPADEAEVAELKSQIAALKTQLTQVLHAPRKQQQSAGGARGLSPAGTRGLSPAPNAMRNLSPSPARILETEALKEPLNERNLSPASIPVNRRPRRNSSADVIQARPKTSIDSIRKTENLNSSKSPRPTSVDQLSTILGNKTVTGAIDEEPEEEIHGILRDEDSLQEEIHEGLIKALKMPLPSLQNPPSQKEIFFPAHMISMCVTEMWRLRYVQESERLMFTVMDTIQKQCLSFTGEEAVVPCAFWLTNVHELLSLLCQTLQEMEQEMFQNNSNGRRSTAWQDFEKLVRSVKYEMQCLEDNIFHAWMKELKKRLSKMVVPAVIEGQSLPGFITSDSGRFFNKLLTGTTQPTYSMDELLNFLNKVWRTMKCYYIEPSVSTQVLTELLKLIGVTAFNDLLMRKNFSSWKRAMQIQYNITRIEEWCKSHDIPEGTLQLEHLMQTTKLLQFKKASLEDIENIYDVCWILSPTQIQKLISQYHVADYENPIRPDILKAVASHVVSGDKSDVLLLDSVAIDDTTNPFEIPGPRETRPQKYLPAWLNLKRLRRLTMITQTTPTTTLLEAQM</sequence>
<keyword evidence="5 8" id="KW-0518">Myosin</keyword>
<keyword evidence="4 9" id="KW-0175">Coiled coil</keyword>
<dbReference type="GO" id="GO:0051015">
    <property type="term" value="F:actin filament binding"/>
    <property type="evidence" value="ECO:0007669"/>
    <property type="project" value="TreeGrafter"/>
</dbReference>
<dbReference type="FunCoup" id="A0A167PHU0">
    <property type="interactions" value="100"/>
</dbReference>
<protein>
    <recommendedName>
        <fullName evidence="15">P-loop containing nucleoside triphosphate hydrolase protein</fullName>
    </recommendedName>
</protein>
<evidence type="ECO:0000256" key="9">
    <source>
        <dbReference type="SAM" id="Coils"/>
    </source>
</evidence>
<dbReference type="GO" id="GO:0016020">
    <property type="term" value="C:membrane"/>
    <property type="evidence" value="ECO:0007669"/>
    <property type="project" value="TreeGrafter"/>
</dbReference>
<dbReference type="SUPFAM" id="SSF50084">
    <property type="entry name" value="Myosin S1 fragment, N-terminal domain"/>
    <property type="match status" value="1"/>
</dbReference>
<organism evidence="13 14">
    <name type="scientific">Phycomyces blakesleeanus (strain ATCC 8743b / DSM 1359 / FGSC 10004 / NBRC 33097 / NRRL 1555)</name>
    <dbReference type="NCBI Taxonomy" id="763407"/>
    <lineage>
        <taxon>Eukaryota</taxon>
        <taxon>Fungi</taxon>
        <taxon>Fungi incertae sedis</taxon>
        <taxon>Mucoromycota</taxon>
        <taxon>Mucoromycotina</taxon>
        <taxon>Mucoromycetes</taxon>
        <taxon>Mucorales</taxon>
        <taxon>Phycomycetaceae</taxon>
        <taxon>Phycomyces</taxon>
    </lineage>
</organism>
<dbReference type="InterPro" id="IPR046943">
    <property type="entry name" value="Fungal_Myo2/2A_CBD"/>
</dbReference>
<evidence type="ECO:0000313" key="13">
    <source>
        <dbReference type="EMBL" id="OAD77946.1"/>
    </source>
</evidence>
<dbReference type="Gene3D" id="1.20.58.530">
    <property type="match status" value="1"/>
</dbReference>
<dbReference type="PROSITE" id="PS50096">
    <property type="entry name" value="IQ"/>
    <property type="match status" value="3"/>
</dbReference>
<comment type="similarity">
    <text evidence="1 8">Belongs to the TRAFAC class myosin-kinesin ATPase superfamily. Myosin family.</text>
</comment>
<dbReference type="InterPro" id="IPR001609">
    <property type="entry name" value="Myosin_head_motor_dom-like"/>
</dbReference>
<dbReference type="PROSITE" id="PS51456">
    <property type="entry name" value="MYOSIN_MOTOR"/>
    <property type="match status" value="1"/>
</dbReference>
<keyword evidence="2" id="KW-0547">Nucleotide-binding</keyword>
<dbReference type="CDD" id="cd01380">
    <property type="entry name" value="MYSc_Myo5"/>
    <property type="match status" value="1"/>
</dbReference>
<accession>A0A167PHU0</accession>
<keyword evidence="3" id="KW-0067">ATP-binding</keyword>
<dbReference type="SMART" id="SM00242">
    <property type="entry name" value="MYSc"/>
    <property type="match status" value="1"/>
</dbReference>
<dbReference type="Gene3D" id="1.20.5.190">
    <property type="match status" value="3"/>
</dbReference>
<dbReference type="SMART" id="SM00015">
    <property type="entry name" value="IQ"/>
    <property type="match status" value="5"/>
</dbReference>
<feature type="compositionally biased region" description="Basic and acidic residues" evidence="10">
    <location>
        <begin position="1146"/>
        <end position="1156"/>
    </location>
</feature>
<dbReference type="CDD" id="cd15480">
    <property type="entry name" value="fMyo2p_CBD"/>
    <property type="match status" value="1"/>
</dbReference>
<dbReference type="EMBL" id="KV440974">
    <property type="protein sequence ID" value="OAD77946.1"/>
    <property type="molecule type" value="Genomic_DNA"/>
</dbReference>
<evidence type="ECO:0000256" key="10">
    <source>
        <dbReference type="SAM" id="MobiDB-lite"/>
    </source>
</evidence>
<reference evidence="14" key="1">
    <citation type="submission" date="2015-06" db="EMBL/GenBank/DDBJ databases">
        <title>Expansion of signal transduction pathways in fungi by whole-genome duplication.</title>
        <authorList>
            <consortium name="DOE Joint Genome Institute"/>
            <person name="Corrochano L.M."/>
            <person name="Kuo A."/>
            <person name="Marcet-Houben M."/>
            <person name="Polaino S."/>
            <person name="Salamov A."/>
            <person name="Villalobos J.M."/>
            <person name="Alvarez M.I."/>
            <person name="Avalos J."/>
            <person name="Benito E.P."/>
            <person name="Benoit I."/>
            <person name="Burger G."/>
            <person name="Camino L.P."/>
            <person name="Canovas D."/>
            <person name="Cerda-Olmedo E."/>
            <person name="Cheng J.-F."/>
            <person name="Dominguez A."/>
            <person name="Elias M."/>
            <person name="Eslava A.P."/>
            <person name="Glaser F."/>
            <person name="Grimwood J."/>
            <person name="Gutierrez G."/>
            <person name="Heitman J."/>
            <person name="Henrissat B."/>
            <person name="Iturriaga E.A."/>
            <person name="Lang B.F."/>
            <person name="Lavin J.L."/>
            <person name="Lee S."/>
            <person name="Li W."/>
            <person name="Lindquist E."/>
            <person name="Lopez-Garcia S."/>
            <person name="Luque E.M."/>
            <person name="Marcos A.T."/>
            <person name="Martin J."/>
            <person name="McCluskey K."/>
            <person name="Medina H.R."/>
            <person name="Miralles-Duran A."/>
            <person name="Miyazaki A."/>
            <person name="Munoz-Torres E."/>
            <person name="Oguiza J.A."/>
            <person name="Ohm R."/>
            <person name="Olmedo M."/>
            <person name="Orejas M."/>
            <person name="Ortiz-Castellanos L."/>
            <person name="Pisabarro A.G."/>
            <person name="Rodriguez-Romero J."/>
            <person name="Ruiz-Herrera J."/>
            <person name="Ruiz-Vazquez R."/>
            <person name="Sanz C."/>
            <person name="Schackwitz W."/>
            <person name="Schmutz J."/>
            <person name="Shahriari M."/>
            <person name="Shelest E."/>
            <person name="Silva-Franco F."/>
            <person name="Soanes D."/>
            <person name="Syed K."/>
            <person name="Tagua V.G."/>
            <person name="Talbot N.J."/>
            <person name="Thon M."/>
            <person name="De vries R.P."/>
            <person name="Wiebenga A."/>
            <person name="Yadav J.S."/>
            <person name="Braun E.L."/>
            <person name="Baker S."/>
            <person name="Garre V."/>
            <person name="Horwitz B."/>
            <person name="Torres-Martinez S."/>
            <person name="Idnurm A."/>
            <person name="Herrera-Estrella A."/>
            <person name="Gabaldon T."/>
            <person name="Grigoriev I.V."/>
        </authorList>
    </citation>
    <scope>NUCLEOTIDE SEQUENCE [LARGE SCALE GENOMIC DNA]</scope>
    <source>
        <strain evidence="14">NRRL 1555(-)</strain>
    </source>
</reference>
<evidence type="ECO:0000256" key="3">
    <source>
        <dbReference type="ARBA" id="ARBA00022840"/>
    </source>
</evidence>
<feature type="region of interest" description="Actin-binding" evidence="8">
    <location>
        <begin position="672"/>
        <end position="694"/>
    </location>
</feature>
<evidence type="ECO:0000259" key="11">
    <source>
        <dbReference type="PROSITE" id="PS51126"/>
    </source>
</evidence>
<keyword evidence="7 8" id="KW-0009">Actin-binding</keyword>
<comment type="caution">
    <text evidence="8">Lacks conserved residue(s) required for the propagation of feature annotation.</text>
</comment>
<dbReference type="STRING" id="763407.A0A167PHU0"/>
<dbReference type="InterPro" id="IPR036961">
    <property type="entry name" value="Kinesin_motor_dom_sf"/>
</dbReference>
<evidence type="ECO:0000256" key="4">
    <source>
        <dbReference type="ARBA" id="ARBA00023054"/>
    </source>
</evidence>
<dbReference type="InterPro" id="IPR002710">
    <property type="entry name" value="Dilute_dom"/>
</dbReference>